<reference evidence="9" key="1">
    <citation type="journal article" date="2019" name="Int. J. Syst. Evol. Microbiol.">
        <title>The Global Catalogue of Microorganisms (GCM) 10K type strain sequencing project: providing services to taxonomists for standard genome sequencing and annotation.</title>
        <authorList>
            <consortium name="The Broad Institute Genomics Platform"/>
            <consortium name="The Broad Institute Genome Sequencing Center for Infectious Disease"/>
            <person name="Wu L."/>
            <person name="Ma J."/>
        </authorList>
    </citation>
    <scope>NUCLEOTIDE SEQUENCE [LARGE SCALE GENOMIC DNA]</scope>
    <source>
        <strain evidence="9">KCTC 42805</strain>
    </source>
</reference>
<evidence type="ECO:0000256" key="6">
    <source>
        <dbReference type="ARBA" id="ARBA00023204"/>
    </source>
</evidence>
<dbReference type="Proteomes" id="UP001597469">
    <property type="component" value="Unassembled WGS sequence"/>
</dbReference>
<accession>A0ABW5M8Y8</accession>
<comment type="caution">
    <text evidence="8">The sequence shown here is derived from an EMBL/GenBank/DDBJ whole genome shotgun (WGS) entry which is preliminary data.</text>
</comment>
<keyword evidence="3" id="KW-0227">DNA damage</keyword>
<evidence type="ECO:0000256" key="7">
    <source>
        <dbReference type="SAM" id="MobiDB-lite"/>
    </source>
</evidence>
<keyword evidence="5" id="KW-0378">Hydrolase</keyword>
<dbReference type="EMBL" id="JBHULN010000009">
    <property type="protein sequence ID" value="MFD2572122.1"/>
    <property type="molecule type" value="Genomic_DNA"/>
</dbReference>
<dbReference type="GO" id="GO:0004519">
    <property type="term" value="F:endonuclease activity"/>
    <property type="evidence" value="ECO:0007669"/>
    <property type="project" value="UniProtKB-KW"/>
</dbReference>
<evidence type="ECO:0000256" key="1">
    <source>
        <dbReference type="ARBA" id="ARBA00022722"/>
    </source>
</evidence>
<evidence type="ECO:0000313" key="8">
    <source>
        <dbReference type="EMBL" id="MFD2572122.1"/>
    </source>
</evidence>
<keyword evidence="1" id="KW-0540">Nuclease</keyword>
<evidence type="ECO:0000256" key="3">
    <source>
        <dbReference type="ARBA" id="ARBA00022763"/>
    </source>
</evidence>
<name>A0ABW5M8Y8_9BACT</name>
<keyword evidence="2 8" id="KW-0255">Endonuclease</keyword>
<keyword evidence="4" id="KW-0228">DNA excision</keyword>
<dbReference type="RefSeq" id="WP_381524232.1">
    <property type="nucleotide sequence ID" value="NZ_JBHULN010000009.1"/>
</dbReference>
<dbReference type="PANTHER" id="PTHR31290:SF5">
    <property type="entry name" value="UV-DAMAGE ENDONUCLEASE"/>
    <property type="match status" value="1"/>
</dbReference>
<keyword evidence="9" id="KW-1185">Reference proteome</keyword>
<dbReference type="Pfam" id="PF03851">
    <property type="entry name" value="UvdE"/>
    <property type="match status" value="1"/>
</dbReference>
<keyword evidence="6" id="KW-0234">DNA repair</keyword>
<dbReference type="PANTHER" id="PTHR31290">
    <property type="entry name" value="UV-DAMAGE ENDONUCLEASE"/>
    <property type="match status" value="1"/>
</dbReference>
<organism evidence="8 9">
    <name type="scientific">Spirosoma soli</name>
    <dbReference type="NCBI Taxonomy" id="1770529"/>
    <lineage>
        <taxon>Bacteria</taxon>
        <taxon>Pseudomonadati</taxon>
        <taxon>Bacteroidota</taxon>
        <taxon>Cytophagia</taxon>
        <taxon>Cytophagales</taxon>
        <taxon>Cytophagaceae</taxon>
        <taxon>Spirosoma</taxon>
    </lineage>
</organism>
<evidence type="ECO:0000256" key="4">
    <source>
        <dbReference type="ARBA" id="ARBA00022769"/>
    </source>
</evidence>
<dbReference type="NCBIfam" id="TIGR00629">
    <property type="entry name" value="uvde"/>
    <property type="match status" value="1"/>
</dbReference>
<dbReference type="SUPFAM" id="SSF51658">
    <property type="entry name" value="Xylose isomerase-like"/>
    <property type="match status" value="1"/>
</dbReference>
<dbReference type="InterPro" id="IPR036237">
    <property type="entry name" value="Xyl_isomerase-like_sf"/>
</dbReference>
<feature type="compositionally biased region" description="Basic and acidic residues" evidence="7">
    <location>
        <begin position="323"/>
        <end position="333"/>
    </location>
</feature>
<feature type="region of interest" description="Disordered" evidence="7">
    <location>
        <begin position="305"/>
        <end position="333"/>
    </location>
</feature>
<evidence type="ECO:0000256" key="5">
    <source>
        <dbReference type="ARBA" id="ARBA00022801"/>
    </source>
</evidence>
<sequence length="333" mass="38243">MNLTSLNVGYACINLSLQAEKIMTNRGMIKKTFSEKGIAYASELALKNVQDLLKIVDWNLEHGFRLFRVSSDLFPWASEYRIANLPDFTEIRATLEEIGSRPIRLTVHPGPFNHLAGQGRVLDNTITDLEYHSEIFDLMGLTPSHWNKINIHLGGTYGDKAATVARFCQNFMRLSENLRARLTVENDDRPSLYSVNDLVQVHETIGIPVVFDYFHHSLHPDGRTEEEAFHLAYDTWNVRPVFHYSDSRREYEDPKARVEAHADWLYSLVNTYGKEVDIVFESKMKELSIMRLRGEELDITPKLAKLMNQQKKQDPENPPAEVVEPKEVASDSH</sequence>
<dbReference type="Gene3D" id="3.20.20.150">
    <property type="entry name" value="Divalent-metal-dependent TIM barrel enzymes"/>
    <property type="match status" value="1"/>
</dbReference>
<dbReference type="InterPro" id="IPR004601">
    <property type="entry name" value="UvdE"/>
</dbReference>
<gene>
    <name evidence="8" type="primary">uvsE</name>
    <name evidence="8" type="ORF">ACFSUS_15870</name>
</gene>
<protein>
    <submittedName>
        <fullName evidence="8">UV DNA damage repair endonuclease UvsE</fullName>
    </submittedName>
</protein>
<evidence type="ECO:0000256" key="2">
    <source>
        <dbReference type="ARBA" id="ARBA00022759"/>
    </source>
</evidence>
<proteinExistence type="predicted"/>
<evidence type="ECO:0000313" key="9">
    <source>
        <dbReference type="Proteomes" id="UP001597469"/>
    </source>
</evidence>